<proteinExistence type="predicted"/>
<evidence type="ECO:0000313" key="2">
    <source>
        <dbReference type="Proteomes" id="UP001154420"/>
    </source>
</evidence>
<dbReference type="SUPFAM" id="SSF88659">
    <property type="entry name" value="Sigma3 and sigma4 domains of RNA polymerase sigma factors"/>
    <property type="match status" value="1"/>
</dbReference>
<organism evidence="1 2">
    <name type="scientific">Parablautia muri</name>
    <dbReference type="NCBI Taxonomy" id="2320879"/>
    <lineage>
        <taxon>Bacteria</taxon>
        <taxon>Bacillati</taxon>
        <taxon>Bacillota</taxon>
        <taxon>Clostridia</taxon>
        <taxon>Lachnospirales</taxon>
        <taxon>Lachnospiraceae</taxon>
        <taxon>Parablautia</taxon>
    </lineage>
</organism>
<reference evidence="1" key="1">
    <citation type="submission" date="2018-09" db="EMBL/GenBank/DDBJ databases">
        <title>Murine metabolic-syndrome-specific gut microbial biobank.</title>
        <authorList>
            <person name="Liu C."/>
        </authorList>
    </citation>
    <scope>NUCLEOTIDE SEQUENCE</scope>
    <source>
        <strain evidence="1">D42-62</strain>
    </source>
</reference>
<dbReference type="AlphaFoldDB" id="A0A9X5BK94"/>
<gene>
    <name evidence="1" type="ORF">D5281_22725</name>
</gene>
<protein>
    <submittedName>
        <fullName evidence="1">Uncharacterized protein</fullName>
    </submittedName>
</protein>
<dbReference type="RefSeq" id="WP_160562186.1">
    <property type="nucleotide sequence ID" value="NZ_QZDT01000076.1"/>
</dbReference>
<comment type="caution">
    <text evidence="1">The sequence shown here is derived from an EMBL/GenBank/DDBJ whole genome shotgun (WGS) entry which is preliminary data.</text>
</comment>
<sequence length="162" mass="19065">MKAGENLFDKYHQWKKDRITLAFELSRFEGVSTDEVIESMCLSRPQDERVQTSGVSDRTGKTAVYYRKVAESMNDDWYDYTFRKYQYVKEEIEFFEYAVSRLSGRLPEVIRDMVVNGMQWKEAAAKYAVSEAMLTKYRRKALSELAALYEGRAKHTEEYLLS</sequence>
<accession>A0A9X5BK94</accession>
<dbReference type="Proteomes" id="UP001154420">
    <property type="component" value="Unassembled WGS sequence"/>
</dbReference>
<keyword evidence="2" id="KW-1185">Reference proteome</keyword>
<name>A0A9X5BK94_9FIRM</name>
<evidence type="ECO:0000313" key="1">
    <source>
        <dbReference type="EMBL" id="NBJ95271.1"/>
    </source>
</evidence>
<dbReference type="EMBL" id="QZDT01000076">
    <property type="protein sequence ID" value="NBJ95271.1"/>
    <property type="molecule type" value="Genomic_DNA"/>
</dbReference>
<dbReference type="InterPro" id="IPR013324">
    <property type="entry name" value="RNA_pol_sigma_r3/r4-like"/>
</dbReference>
<dbReference type="OrthoDB" id="1797272at2"/>